<keyword evidence="1" id="KW-0732">Signal</keyword>
<evidence type="ECO:0000313" key="2">
    <source>
        <dbReference type="EMBL" id="MBB4081039.1"/>
    </source>
</evidence>
<feature type="chain" id="PRO_5032778296" evidence="1">
    <location>
        <begin position="21"/>
        <end position="135"/>
    </location>
</feature>
<dbReference type="PROSITE" id="PS51257">
    <property type="entry name" value="PROKAR_LIPOPROTEIN"/>
    <property type="match status" value="1"/>
</dbReference>
<reference evidence="2 3" key="1">
    <citation type="submission" date="2020-08" db="EMBL/GenBank/DDBJ databases">
        <title>Genomic Encyclopedia of Type Strains, Phase IV (KMG-IV): sequencing the most valuable type-strain genomes for metagenomic binning, comparative biology and taxonomic classification.</title>
        <authorList>
            <person name="Goeker M."/>
        </authorList>
    </citation>
    <scope>NUCLEOTIDE SEQUENCE [LARGE SCALE GENOMIC DNA]</scope>
    <source>
        <strain evidence="2 3">DSM 105137</strain>
    </source>
</reference>
<dbReference type="EMBL" id="JACIFF010000011">
    <property type="protein sequence ID" value="MBB4081039.1"/>
    <property type="molecule type" value="Genomic_DNA"/>
</dbReference>
<dbReference type="Proteomes" id="UP000576209">
    <property type="component" value="Unassembled WGS sequence"/>
</dbReference>
<evidence type="ECO:0000256" key="1">
    <source>
        <dbReference type="SAM" id="SignalP"/>
    </source>
</evidence>
<name>A0A840EGV8_9BACT</name>
<proteinExistence type="predicted"/>
<dbReference type="AlphaFoldDB" id="A0A840EGV8"/>
<evidence type="ECO:0000313" key="3">
    <source>
        <dbReference type="Proteomes" id="UP000576209"/>
    </source>
</evidence>
<feature type="signal peptide" evidence="1">
    <location>
        <begin position="1"/>
        <end position="20"/>
    </location>
</feature>
<organism evidence="2 3">
    <name type="scientific">Neolewinella aquimaris</name>
    <dbReference type="NCBI Taxonomy" id="1835722"/>
    <lineage>
        <taxon>Bacteria</taxon>
        <taxon>Pseudomonadati</taxon>
        <taxon>Bacteroidota</taxon>
        <taxon>Saprospiria</taxon>
        <taxon>Saprospirales</taxon>
        <taxon>Lewinellaceae</taxon>
        <taxon>Neolewinella</taxon>
    </lineage>
</organism>
<sequence>MRYAYIFLALLLVAGCSTPAAVSGTTAPAANSPAPAAPQATYAGEWEVTVSDTPGGTVTGLLSLEEGAEGMTGSFVSGGTTTQLSSVEPSEDGLRIEFYSSEYQTDVYMQFEGGPEATTLSGKTLSTYDTRATRK</sequence>
<protein>
    <submittedName>
        <fullName evidence="2">Uncharacterized protein</fullName>
    </submittedName>
</protein>
<keyword evidence="3" id="KW-1185">Reference proteome</keyword>
<gene>
    <name evidence="2" type="ORF">GGR28_003680</name>
</gene>
<accession>A0A840EGV8</accession>
<comment type="caution">
    <text evidence="2">The sequence shown here is derived from an EMBL/GenBank/DDBJ whole genome shotgun (WGS) entry which is preliminary data.</text>
</comment>
<dbReference type="RefSeq" id="WP_183497265.1">
    <property type="nucleotide sequence ID" value="NZ_JACIFF010000011.1"/>
</dbReference>